<accession>A0A2T2ZYK7</accession>
<dbReference type="Proteomes" id="UP000241462">
    <property type="component" value="Unassembled WGS sequence"/>
</dbReference>
<evidence type="ECO:0000313" key="1">
    <source>
        <dbReference type="EMBL" id="PSR79690.1"/>
    </source>
</evidence>
<dbReference type="EMBL" id="KZ678559">
    <property type="protein sequence ID" value="PSR79690.1"/>
    <property type="molecule type" value="Genomic_DNA"/>
</dbReference>
<name>A0A2T2ZYK7_9PEZI</name>
<keyword evidence="2" id="KW-1185">Reference proteome</keyword>
<proteinExistence type="predicted"/>
<evidence type="ECO:0000313" key="2">
    <source>
        <dbReference type="Proteomes" id="UP000241462"/>
    </source>
</evidence>
<protein>
    <submittedName>
        <fullName evidence="1">Uncharacterized protein</fullName>
    </submittedName>
</protein>
<dbReference type="InParanoid" id="A0A2T2ZYK7"/>
<sequence length="165" mass="19032">MVEWWLWCSIVRSSQKAYKKRKKKRLRRDREKKEAEQSKVDHGCSWSWFSLISFGLSLISTEKERCGTKHVMAWQDKGGINLCNFTGMLYVLRSIIAQAQCGSEIPQSEVDVKGKKRWDEIHLSSVGIGSEQDGGNGKWEMGKLGYTCKQRHILPKPQKNTKKNN</sequence>
<reference evidence="1 2" key="1">
    <citation type="journal article" date="2018" name="Mycol. Prog.">
        <title>Coniella lustricola, a new species from submerged detritus.</title>
        <authorList>
            <person name="Raudabaugh D.B."/>
            <person name="Iturriaga T."/>
            <person name="Carver A."/>
            <person name="Mondo S."/>
            <person name="Pangilinan J."/>
            <person name="Lipzen A."/>
            <person name="He G."/>
            <person name="Amirebrahimi M."/>
            <person name="Grigoriev I.V."/>
            <person name="Miller A.N."/>
        </authorList>
    </citation>
    <scope>NUCLEOTIDE SEQUENCE [LARGE SCALE GENOMIC DNA]</scope>
    <source>
        <strain evidence="1 2">B22-T-1</strain>
    </source>
</reference>
<dbReference type="AlphaFoldDB" id="A0A2T2ZYK7"/>
<gene>
    <name evidence="1" type="ORF">BD289DRAFT_442104</name>
</gene>
<organism evidence="1 2">
    <name type="scientific">Coniella lustricola</name>
    <dbReference type="NCBI Taxonomy" id="2025994"/>
    <lineage>
        <taxon>Eukaryota</taxon>
        <taxon>Fungi</taxon>
        <taxon>Dikarya</taxon>
        <taxon>Ascomycota</taxon>
        <taxon>Pezizomycotina</taxon>
        <taxon>Sordariomycetes</taxon>
        <taxon>Sordariomycetidae</taxon>
        <taxon>Diaporthales</taxon>
        <taxon>Schizoparmaceae</taxon>
        <taxon>Coniella</taxon>
    </lineage>
</organism>